<dbReference type="Gene3D" id="3.30.40.10">
    <property type="entry name" value="Zinc/RING finger domain, C3HC4 (zinc finger)"/>
    <property type="match status" value="2"/>
</dbReference>
<dbReference type="PANTHER" id="PTHR10131:SF94">
    <property type="entry name" value="TNF RECEPTOR-ASSOCIATED FACTOR 4"/>
    <property type="match status" value="1"/>
</dbReference>
<feature type="non-terminal residue" evidence="6">
    <location>
        <position position="1"/>
    </location>
</feature>
<dbReference type="GO" id="GO:0030286">
    <property type="term" value="C:dynein complex"/>
    <property type="evidence" value="ECO:0007669"/>
    <property type="project" value="InterPro"/>
</dbReference>
<feature type="coiled-coil region" evidence="4">
    <location>
        <begin position="131"/>
        <end position="158"/>
    </location>
</feature>
<keyword evidence="1 3" id="KW-0863">Zinc-finger</keyword>
<dbReference type="InterPro" id="IPR001841">
    <property type="entry name" value="Znf_RING"/>
</dbReference>
<dbReference type="InterPro" id="IPR013083">
    <property type="entry name" value="Znf_RING/FYVE/PHD"/>
</dbReference>
<accession>A0A7R9QI58</accession>
<dbReference type="CDD" id="cd21450">
    <property type="entry name" value="DLC-like_DYNLL1-like"/>
    <property type="match status" value="1"/>
</dbReference>
<dbReference type="SMART" id="SM00184">
    <property type="entry name" value="RING"/>
    <property type="match status" value="1"/>
</dbReference>
<dbReference type="Pfam" id="PF01221">
    <property type="entry name" value="Dynein_light"/>
    <property type="match status" value="1"/>
</dbReference>
<dbReference type="SUPFAM" id="SSF49599">
    <property type="entry name" value="TRAF domain-like"/>
    <property type="match status" value="1"/>
</dbReference>
<evidence type="ECO:0000313" key="7">
    <source>
        <dbReference type="Proteomes" id="UP000728032"/>
    </source>
</evidence>
<protein>
    <recommendedName>
        <fullName evidence="5">RING-type domain-containing protein</fullName>
    </recommendedName>
</protein>
<keyword evidence="4" id="KW-0175">Coiled coil</keyword>
<dbReference type="GO" id="GO:0007017">
    <property type="term" value="P:microtubule-based process"/>
    <property type="evidence" value="ECO:0007669"/>
    <property type="project" value="InterPro"/>
</dbReference>
<dbReference type="OrthoDB" id="6506853at2759"/>
<dbReference type="EMBL" id="OC917270">
    <property type="protein sequence ID" value="CAD7646626.1"/>
    <property type="molecule type" value="Genomic_DNA"/>
</dbReference>
<dbReference type="PANTHER" id="PTHR10131">
    <property type="entry name" value="TNF RECEPTOR ASSOCIATED FACTOR"/>
    <property type="match status" value="1"/>
</dbReference>
<keyword evidence="2" id="KW-0862">Zinc</keyword>
<dbReference type="GO" id="GO:0008270">
    <property type="term" value="F:zinc ion binding"/>
    <property type="evidence" value="ECO:0007669"/>
    <property type="project" value="UniProtKB-KW"/>
</dbReference>
<dbReference type="Gene3D" id="3.30.740.10">
    <property type="entry name" value="Protein Inhibitor Of Neuronal Nitric Oxide Synthase"/>
    <property type="match status" value="1"/>
</dbReference>
<dbReference type="SUPFAM" id="SSF57850">
    <property type="entry name" value="RING/U-box"/>
    <property type="match status" value="1"/>
</dbReference>
<gene>
    <name evidence="6" type="ORF">ONB1V03_LOCUS5828</name>
</gene>
<evidence type="ECO:0000256" key="3">
    <source>
        <dbReference type="PROSITE-ProRule" id="PRU00175"/>
    </source>
</evidence>
<feature type="domain" description="RING-type" evidence="5">
    <location>
        <begin position="22"/>
        <end position="61"/>
    </location>
</feature>
<evidence type="ECO:0000256" key="4">
    <source>
        <dbReference type="SAM" id="Coils"/>
    </source>
</evidence>
<evidence type="ECO:0000256" key="1">
    <source>
        <dbReference type="ARBA" id="ARBA00022771"/>
    </source>
</evidence>
<sequence length="273" mass="31003">MPGYESDRFVGLSVADIQELSCSICLNVFRDPVVSQCCRQTFCRDCITDWLRENAACPYDRKTLTVNELHKPPRVFEVMFGKLEIKCQFSSNGCPSVVPLDQLSQHVDSCPYDASKCGKCFCEQTSGHDCIQALLALNRTANNEIKTLNLKLDSYMTRVLYAVNIPQPSTSIPVSIESILTTARSERFNAVIFGCDMKDDFRHKVLVIVAEELMNDIQLGKVCKNIVHKLDQKFGGYWNCICDHKDGVSRYFTYLNGSWIRCKIGQLTFDIYK</sequence>
<dbReference type="SMART" id="SM01375">
    <property type="entry name" value="Dynein_light"/>
    <property type="match status" value="1"/>
</dbReference>
<keyword evidence="7" id="KW-1185">Reference proteome</keyword>
<proteinExistence type="predicted"/>
<name>A0A7R9QI58_9ACAR</name>
<dbReference type="EMBL" id="CAJPVJ010002445">
    <property type="protein sequence ID" value="CAG2166304.1"/>
    <property type="molecule type" value="Genomic_DNA"/>
</dbReference>
<evidence type="ECO:0000259" key="5">
    <source>
        <dbReference type="PROSITE" id="PS50089"/>
    </source>
</evidence>
<dbReference type="Pfam" id="PF13923">
    <property type="entry name" value="zf-C3HC4_2"/>
    <property type="match status" value="1"/>
</dbReference>
<dbReference type="SUPFAM" id="SSF54648">
    <property type="entry name" value="DLC"/>
    <property type="match status" value="1"/>
</dbReference>
<evidence type="ECO:0000313" key="6">
    <source>
        <dbReference type="EMBL" id="CAD7646626.1"/>
    </source>
</evidence>
<dbReference type="Proteomes" id="UP000728032">
    <property type="component" value="Unassembled WGS sequence"/>
</dbReference>
<dbReference type="InterPro" id="IPR037177">
    <property type="entry name" value="DLC_sf"/>
</dbReference>
<dbReference type="PROSITE" id="PS50089">
    <property type="entry name" value="ZF_RING_2"/>
    <property type="match status" value="1"/>
</dbReference>
<organism evidence="6">
    <name type="scientific">Oppiella nova</name>
    <dbReference type="NCBI Taxonomy" id="334625"/>
    <lineage>
        <taxon>Eukaryota</taxon>
        <taxon>Metazoa</taxon>
        <taxon>Ecdysozoa</taxon>
        <taxon>Arthropoda</taxon>
        <taxon>Chelicerata</taxon>
        <taxon>Arachnida</taxon>
        <taxon>Acari</taxon>
        <taxon>Acariformes</taxon>
        <taxon>Sarcoptiformes</taxon>
        <taxon>Oribatida</taxon>
        <taxon>Brachypylina</taxon>
        <taxon>Oppioidea</taxon>
        <taxon>Oppiidae</taxon>
        <taxon>Oppiella</taxon>
    </lineage>
</organism>
<keyword evidence="1 3" id="KW-0479">Metal-binding</keyword>
<dbReference type="InterPro" id="IPR001372">
    <property type="entry name" value="Dynein_light_chain_typ-1/2"/>
</dbReference>
<evidence type="ECO:0000256" key="2">
    <source>
        <dbReference type="ARBA" id="ARBA00022833"/>
    </source>
</evidence>
<reference evidence="6" key="1">
    <citation type="submission" date="2020-11" db="EMBL/GenBank/DDBJ databases">
        <authorList>
            <person name="Tran Van P."/>
        </authorList>
    </citation>
    <scope>NUCLEOTIDE SEQUENCE</scope>
</reference>
<dbReference type="AlphaFoldDB" id="A0A7R9QI58"/>